<dbReference type="Proteomes" id="UP000222106">
    <property type="component" value="Unassembled WGS sequence"/>
</dbReference>
<dbReference type="PANTHER" id="PTHR36932:SF1">
    <property type="entry name" value="CAPSULAR POLYSACCHARIDE BIOSYNTHESIS PROTEIN"/>
    <property type="match status" value="1"/>
</dbReference>
<dbReference type="AlphaFoldDB" id="A0A2A9F0R7"/>
<dbReference type="InterPro" id="IPR053158">
    <property type="entry name" value="CapK_Type1_Caps_Biosynth"/>
</dbReference>
<dbReference type="Gene3D" id="3.40.50.12780">
    <property type="entry name" value="N-terminal domain of ligase-like"/>
    <property type="match status" value="1"/>
</dbReference>
<accession>A0A2A9F0R7</accession>
<organism evidence="2 3">
    <name type="scientific">Georgenia soli</name>
    <dbReference type="NCBI Taxonomy" id="638953"/>
    <lineage>
        <taxon>Bacteria</taxon>
        <taxon>Bacillati</taxon>
        <taxon>Actinomycetota</taxon>
        <taxon>Actinomycetes</taxon>
        <taxon>Micrococcales</taxon>
        <taxon>Bogoriellaceae</taxon>
        <taxon>Georgenia</taxon>
    </lineage>
</organism>
<reference evidence="2 3" key="1">
    <citation type="submission" date="2017-10" db="EMBL/GenBank/DDBJ databases">
        <title>Sequencing the genomes of 1000 actinobacteria strains.</title>
        <authorList>
            <person name="Klenk H.-P."/>
        </authorList>
    </citation>
    <scope>NUCLEOTIDE SEQUENCE [LARGE SCALE GENOMIC DNA]</scope>
    <source>
        <strain evidence="2 3">DSM 21838</strain>
    </source>
</reference>
<name>A0A2A9F0R7_9MICO</name>
<sequence>MVDAALLARTLAFRAAWRVRDGWSTGQLELHRRRALAALRRHAYQRSAFYRQHHARLLAAPLSELPPVTKSELMGRFDEVVTVDGLRLADVEAHLRELTDRRADPGRAWRHRWWAAATAGTTGRRGVFVWGREEWAAVLASYARANDWAGVRLGLRAPLRMAVVSSLNPTHQSAVVGAAVRSHLVPTLRADAATPLQETVLALNDFAPRLLVGYASVLGELAAEQRAGRLRIRPEAVMSASEVLSPTLAAEMTTAWGSQPFDVYAATETAGIASSCERRRRHLYEDLVVCEVVDDAYSPVPAGTPGSRLLVTVLFSRTVPLIRYELTDRVVLDPDPCPCGRPYQVLGGVEGRTEEVLTLPARGGGRGVRVHPNVFHDVLDSPEVTGWQISQEPNGLRVLVTGRQGLATGAVAERLQHALGDLGVTAPELRVDLVERLPRTTLGKSRLIRALPSGPGGAPPTSRSAG</sequence>
<dbReference type="PANTHER" id="PTHR36932">
    <property type="entry name" value="CAPSULAR POLYSACCHARIDE BIOSYNTHESIS PROTEIN"/>
    <property type="match status" value="1"/>
</dbReference>
<evidence type="ECO:0000256" key="1">
    <source>
        <dbReference type="SAM" id="MobiDB-lite"/>
    </source>
</evidence>
<keyword evidence="3" id="KW-1185">Reference proteome</keyword>
<feature type="region of interest" description="Disordered" evidence="1">
    <location>
        <begin position="445"/>
        <end position="466"/>
    </location>
</feature>
<dbReference type="EMBL" id="PDJI01000003">
    <property type="protein sequence ID" value="PFG44997.1"/>
    <property type="molecule type" value="Genomic_DNA"/>
</dbReference>
<proteinExistence type="predicted"/>
<comment type="caution">
    <text evidence="2">The sequence shown here is derived from an EMBL/GenBank/DDBJ whole genome shotgun (WGS) entry which is preliminary data.</text>
</comment>
<gene>
    <name evidence="2" type="ORF">ATJ97_0278</name>
</gene>
<evidence type="ECO:0000313" key="2">
    <source>
        <dbReference type="EMBL" id="PFG44997.1"/>
    </source>
</evidence>
<dbReference type="SUPFAM" id="SSF56801">
    <property type="entry name" value="Acetyl-CoA synthetase-like"/>
    <property type="match status" value="1"/>
</dbReference>
<protein>
    <submittedName>
        <fullName evidence="2">Phenylacetate-coenzyme A ligase PaaK-like adenylate-forming protein</fullName>
    </submittedName>
</protein>
<evidence type="ECO:0000313" key="3">
    <source>
        <dbReference type="Proteomes" id="UP000222106"/>
    </source>
</evidence>
<dbReference type="InterPro" id="IPR042099">
    <property type="entry name" value="ANL_N_sf"/>
</dbReference>
<dbReference type="GO" id="GO:0016874">
    <property type="term" value="F:ligase activity"/>
    <property type="evidence" value="ECO:0007669"/>
    <property type="project" value="UniProtKB-KW"/>
</dbReference>
<keyword evidence="2" id="KW-0436">Ligase</keyword>